<feature type="transmembrane region" description="Helical" evidence="9">
    <location>
        <begin position="200"/>
        <end position="220"/>
    </location>
</feature>
<evidence type="ECO:0000256" key="5">
    <source>
        <dbReference type="ARBA" id="ARBA00022989"/>
    </source>
</evidence>
<evidence type="ECO:0000256" key="9">
    <source>
        <dbReference type="SAM" id="Phobius"/>
    </source>
</evidence>
<evidence type="ECO:0000256" key="4">
    <source>
        <dbReference type="ARBA" id="ARBA00022692"/>
    </source>
</evidence>
<dbReference type="PANTHER" id="PTHR42643:SF30">
    <property type="entry name" value="IONOTROPIC RECEPTOR 40A-RELATED"/>
    <property type="match status" value="1"/>
</dbReference>
<dbReference type="Gene3D" id="3.40.190.10">
    <property type="entry name" value="Periplasmic binding protein-like II"/>
    <property type="match status" value="1"/>
</dbReference>
<evidence type="ECO:0000256" key="7">
    <source>
        <dbReference type="ARBA" id="ARBA00023170"/>
    </source>
</evidence>
<dbReference type="InterPro" id="IPR052192">
    <property type="entry name" value="Insect_Ionotropic_Sensory_Rcpt"/>
</dbReference>
<comment type="similarity">
    <text evidence="2">Belongs to the glutamate-gated ion channel (TC 1.A.10.1) family.</text>
</comment>
<feature type="transmembrane region" description="Helical" evidence="9">
    <location>
        <begin position="411"/>
        <end position="429"/>
    </location>
</feature>
<keyword evidence="5 9" id="KW-1133">Transmembrane helix</keyword>
<dbReference type="GO" id="GO:0005886">
    <property type="term" value="C:plasma membrane"/>
    <property type="evidence" value="ECO:0007669"/>
    <property type="project" value="UniProtKB-SubCell"/>
</dbReference>
<comment type="subcellular location">
    <subcellularLocation>
        <location evidence="1">Cell membrane</location>
        <topology evidence="1">Multi-pass membrane protein</topology>
    </subcellularLocation>
</comment>
<dbReference type="GO" id="GO:0015276">
    <property type="term" value="F:ligand-gated monoatomic ion channel activity"/>
    <property type="evidence" value="ECO:0007669"/>
    <property type="project" value="InterPro"/>
</dbReference>
<evidence type="ECO:0000256" key="6">
    <source>
        <dbReference type="ARBA" id="ARBA00023136"/>
    </source>
</evidence>
<keyword evidence="8" id="KW-0325">Glycoprotein</keyword>
<sequence length="457" mass="53018">MFLTLNTTPPKLYIWYPYSSILIEKNSCSTIEELNKKLNVTQIPKTLIPNPLNVRIVVNPPSIISINSGSDIQIVKEIAKIFQTELLLSENDKPLDFGYVQPNGTITGAFGAVYYQEVDLAAGALLLNADRFKLVDVSYHYHNERWYWCVPRASKIPSWKQVFVTMKLQTWFMIFGTYIIISVLLWCFSLITKVEIVYKNLWNCFFIKFCILLGTSVNLWPRNRSTKLLTLFWVIVCFILHTMYSTKFISLMHLGVEEKQIKTKEEILGSNLEIWLKSSTVNFFGDSPSLIPFFKKEHQCCHALMDCVNQIVYSKNSAAFVAESFTSYVKNQFIGANKLPLFYCFDSGVDVSLLILLMRKGFVLTEYIDKILRQFLETGFIQLWRKRTFMSQKVQIEENPDSKITFEFFKAPLFCWIFGIILALGVFVLEKVTIKCEPFVKNVLWKRKNKALEKCKC</sequence>
<evidence type="ECO:0000313" key="12">
    <source>
        <dbReference type="Proteomes" id="UP001168821"/>
    </source>
</evidence>
<dbReference type="Pfam" id="PF00060">
    <property type="entry name" value="Lig_chan"/>
    <property type="match status" value="1"/>
</dbReference>
<dbReference type="GO" id="GO:0050906">
    <property type="term" value="P:detection of stimulus involved in sensory perception"/>
    <property type="evidence" value="ECO:0007669"/>
    <property type="project" value="UniProtKB-ARBA"/>
</dbReference>
<organism evidence="11 12">
    <name type="scientific">Zophobas morio</name>
    <dbReference type="NCBI Taxonomy" id="2755281"/>
    <lineage>
        <taxon>Eukaryota</taxon>
        <taxon>Metazoa</taxon>
        <taxon>Ecdysozoa</taxon>
        <taxon>Arthropoda</taxon>
        <taxon>Hexapoda</taxon>
        <taxon>Insecta</taxon>
        <taxon>Pterygota</taxon>
        <taxon>Neoptera</taxon>
        <taxon>Endopterygota</taxon>
        <taxon>Coleoptera</taxon>
        <taxon>Polyphaga</taxon>
        <taxon>Cucujiformia</taxon>
        <taxon>Tenebrionidae</taxon>
        <taxon>Zophobas</taxon>
    </lineage>
</organism>
<evidence type="ECO:0000259" key="10">
    <source>
        <dbReference type="Pfam" id="PF00060"/>
    </source>
</evidence>
<dbReference type="EMBL" id="JALNTZ010000002">
    <property type="protein sequence ID" value="KAJ3663258.1"/>
    <property type="molecule type" value="Genomic_DNA"/>
</dbReference>
<evidence type="ECO:0000256" key="8">
    <source>
        <dbReference type="ARBA" id="ARBA00023180"/>
    </source>
</evidence>
<evidence type="ECO:0000256" key="3">
    <source>
        <dbReference type="ARBA" id="ARBA00022475"/>
    </source>
</evidence>
<feature type="domain" description="Ionotropic glutamate receptor C-terminal" evidence="10">
    <location>
        <begin position="168"/>
        <end position="297"/>
    </location>
</feature>
<protein>
    <recommendedName>
        <fullName evidence="10">Ionotropic glutamate receptor C-terminal domain-containing protein</fullName>
    </recommendedName>
</protein>
<keyword evidence="3" id="KW-1003">Cell membrane</keyword>
<feature type="transmembrane region" description="Helical" evidence="9">
    <location>
        <begin position="226"/>
        <end position="244"/>
    </location>
</feature>
<evidence type="ECO:0000256" key="2">
    <source>
        <dbReference type="ARBA" id="ARBA00008685"/>
    </source>
</evidence>
<dbReference type="InterPro" id="IPR001320">
    <property type="entry name" value="Iontro_rcpt_C"/>
</dbReference>
<gene>
    <name evidence="11" type="ORF">Zmor_007561</name>
</gene>
<comment type="caution">
    <text evidence="11">The sequence shown here is derived from an EMBL/GenBank/DDBJ whole genome shotgun (WGS) entry which is preliminary data.</text>
</comment>
<accession>A0AA38IWW8</accession>
<reference evidence="11" key="1">
    <citation type="journal article" date="2023" name="G3 (Bethesda)">
        <title>Whole genome assemblies of Zophobas morio and Tenebrio molitor.</title>
        <authorList>
            <person name="Kaur S."/>
            <person name="Stinson S.A."/>
            <person name="diCenzo G.C."/>
        </authorList>
    </citation>
    <scope>NUCLEOTIDE SEQUENCE</scope>
    <source>
        <strain evidence="11">QUZm001</strain>
    </source>
</reference>
<evidence type="ECO:0000313" key="11">
    <source>
        <dbReference type="EMBL" id="KAJ3663258.1"/>
    </source>
</evidence>
<keyword evidence="7" id="KW-0675">Receptor</keyword>
<evidence type="ECO:0000256" key="1">
    <source>
        <dbReference type="ARBA" id="ARBA00004651"/>
    </source>
</evidence>
<dbReference type="Proteomes" id="UP001168821">
    <property type="component" value="Unassembled WGS sequence"/>
</dbReference>
<keyword evidence="4 9" id="KW-0812">Transmembrane</keyword>
<dbReference type="SUPFAM" id="SSF53850">
    <property type="entry name" value="Periplasmic binding protein-like II"/>
    <property type="match status" value="1"/>
</dbReference>
<proteinExistence type="inferred from homology"/>
<name>A0AA38IWW8_9CUCU</name>
<feature type="transmembrane region" description="Helical" evidence="9">
    <location>
        <begin position="170"/>
        <end position="188"/>
    </location>
</feature>
<keyword evidence="6 9" id="KW-0472">Membrane</keyword>
<dbReference type="PANTHER" id="PTHR42643">
    <property type="entry name" value="IONOTROPIC RECEPTOR 20A-RELATED"/>
    <property type="match status" value="1"/>
</dbReference>
<dbReference type="AlphaFoldDB" id="A0AA38IWW8"/>
<dbReference type="Gene3D" id="1.10.287.70">
    <property type="match status" value="1"/>
</dbReference>
<keyword evidence="12" id="KW-1185">Reference proteome</keyword>